<organism evidence="5">
    <name type="scientific">Oxytricha trifallax</name>
    <name type="common">Sterkiella histriomuscorum</name>
    <dbReference type="NCBI Taxonomy" id="94289"/>
    <lineage>
        <taxon>Eukaryota</taxon>
        <taxon>Sar</taxon>
        <taxon>Alveolata</taxon>
        <taxon>Ciliophora</taxon>
        <taxon>Intramacronucleata</taxon>
        <taxon>Spirotrichea</taxon>
        <taxon>Stichotrichia</taxon>
        <taxon>Sporadotrichida</taxon>
        <taxon>Oxytrichidae</taxon>
        <taxon>Stylonychinae</taxon>
        <taxon>Sterkiella</taxon>
    </lineage>
</organism>
<dbReference type="SMART" id="SM00949">
    <property type="entry name" value="PAZ"/>
    <property type="match status" value="1"/>
</dbReference>
<reference evidence="5" key="1">
    <citation type="journal article" date="2012" name="Cell">
        <title>Piwi-Interacting RNAs Protect DNA against Loss during Oxytricha Genome Rearrangement.</title>
        <authorList>
            <person name="Fang W."/>
            <person name="Wang X."/>
            <person name="Brachi J.R."/>
            <person name="Nowacki M."/>
            <person name="Landweber L.F."/>
        </authorList>
    </citation>
    <scope>NUCLEOTIDE SEQUENCE</scope>
</reference>
<dbReference type="PANTHER" id="PTHR22891">
    <property type="entry name" value="EUKARYOTIC TRANSLATION INITIATION FACTOR 2C"/>
    <property type="match status" value="1"/>
</dbReference>
<protein>
    <submittedName>
        <fullName evidence="5">Otiwi9</fullName>
    </submittedName>
</protein>
<dbReference type="Gene3D" id="3.40.50.2300">
    <property type="match status" value="1"/>
</dbReference>
<dbReference type="InterPro" id="IPR003165">
    <property type="entry name" value="Piwi"/>
</dbReference>
<evidence type="ECO:0000256" key="2">
    <source>
        <dbReference type="SAM" id="MobiDB-lite"/>
    </source>
</evidence>
<dbReference type="InterPro" id="IPR036085">
    <property type="entry name" value="PAZ_dom_sf"/>
</dbReference>
<dbReference type="InterPro" id="IPR003100">
    <property type="entry name" value="PAZ_dom"/>
</dbReference>
<feature type="domain" description="Piwi" evidence="4">
    <location>
        <begin position="554"/>
        <end position="851"/>
    </location>
</feature>
<feature type="compositionally biased region" description="Low complexity" evidence="2">
    <location>
        <begin position="89"/>
        <end position="100"/>
    </location>
</feature>
<sequence length="869" mass="100006">MESYSKPNNQRNYNNQKQSQYQPRNNNTRDNYFEQDDDTWSQSTKSHTSYNSKTTTAYSKQSGASGAQKGYQNKNQLHQGTTNFPKGPQKSNASQQQSKAPTQVKLYTNQFKVNVTKNLSVYQYETQISPDVDENSLWLQVLGSARKSLYIAMGLFLESGRTIFTPQDLEEDIIVNTQHEGNDYVIRIVSDTKVFFTDKFLKSTKMEEHAVMHTVLNNIIKQAFRGMGNLTQMGRGSKFIDRDSQSNFGSMVAYNGYKASTFNYQNAITVVLDSANRFVQSQSSLQTLKKLEAQYKGDQKAFQDKVKEVFIGQSLVTTWGSYRAYQIKSIIFDKTPFTMKFTNSEGDTFTVAQYFQKVIKQNITDKNQPIFVASLNGRDIYLPPELCNMDGIPDEISQDPYQMKEIMSKFRKNPNQKYDEIEKFSSKLFAQKQLKQWGLEIEKKPMELTSNILPVPRIRMNDGAIINCGPNEIRNLPIQNSVALGDDEWIFAYDQKNFRQAENVHQQMLAGCDKLGMLVGHPIWIEIQNTRDKKEFEVELDKVLKTKFKEEPPKIIVILVPTDRIYKDFKAVCYQRKLRSQAISYKVANKCNLSVASNILRQINSKLQGDLFNLVFPKQITDKHTMLLGIDVGHSGPNSVVGFCATYNREMSQYYSEKIVQRKNIELVSKNLTSALKNALSAYQDHNGRLPEHLILFRDGVGDSMRKQVLRTEISQFRQAINENYNQTEKKPYITVIFVNKRINQRFFVEDYQQNLQNPPPGCLIDSSVVESEDSNLEYDFYLIPQQTTQGCAVPTHFFVGFNDSPHSKDVIEKLTYDLCYYYFNWQGPIKVPAPCMYAHKIAELFMLLGDKVNTKMFDATMQESLHFL</sequence>
<dbReference type="CDD" id="cd04658">
    <property type="entry name" value="Piwi_piwi-like_Euk"/>
    <property type="match status" value="1"/>
</dbReference>
<evidence type="ECO:0000259" key="4">
    <source>
        <dbReference type="PROSITE" id="PS50822"/>
    </source>
</evidence>
<feature type="region of interest" description="Disordered" evidence="2">
    <location>
        <begin position="1"/>
        <end position="102"/>
    </location>
</feature>
<comment type="similarity">
    <text evidence="1">Belongs to the argonaute family.</text>
</comment>
<dbReference type="Pfam" id="PF02170">
    <property type="entry name" value="PAZ"/>
    <property type="match status" value="1"/>
</dbReference>
<dbReference type="GO" id="GO:0003723">
    <property type="term" value="F:RNA binding"/>
    <property type="evidence" value="ECO:0007669"/>
    <property type="project" value="InterPro"/>
</dbReference>
<name>H2DHA2_OXYTR</name>
<dbReference type="InterPro" id="IPR036397">
    <property type="entry name" value="RNaseH_sf"/>
</dbReference>
<dbReference type="SMART" id="SM00950">
    <property type="entry name" value="Piwi"/>
    <property type="match status" value="1"/>
</dbReference>
<dbReference type="PROSITE" id="PS50821">
    <property type="entry name" value="PAZ"/>
    <property type="match status" value="1"/>
</dbReference>
<dbReference type="SUPFAM" id="SSF101690">
    <property type="entry name" value="PAZ domain"/>
    <property type="match status" value="1"/>
</dbReference>
<feature type="domain" description="PAZ" evidence="3">
    <location>
        <begin position="283"/>
        <end position="391"/>
    </location>
</feature>
<dbReference type="AlphaFoldDB" id="H2DHA2"/>
<dbReference type="Gene3D" id="3.30.420.10">
    <property type="entry name" value="Ribonuclease H-like superfamily/Ribonuclease H"/>
    <property type="match status" value="1"/>
</dbReference>
<proteinExistence type="evidence at transcript level"/>
<dbReference type="Gene3D" id="2.170.260.10">
    <property type="entry name" value="paz domain"/>
    <property type="match status" value="1"/>
</dbReference>
<evidence type="ECO:0000259" key="3">
    <source>
        <dbReference type="PROSITE" id="PS50821"/>
    </source>
</evidence>
<evidence type="ECO:0000313" key="5">
    <source>
        <dbReference type="EMBL" id="AEX87971.1"/>
    </source>
</evidence>
<dbReference type="Pfam" id="PF02171">
    <property type="entry name" value="Piwi"/>
    <property type="match status" value="1"/>
</dbReference>
<accession>H2DHA2</accession>
<dbReference type="InterPro" id="IPR012337">
    <property type="entry name" value="RNaseH-like_sf"/>
</dbReference>
<evidence type="ECO:0000256" key="1">
    <source>
        <dbReference type="RuleBase" id="RU361178"/>
    </source>
</evidence>
<feature type="compositionally biased region" description="Polar residues" evidence="2">
    <location>
        <begin position="1"/>
        <end position="30"/>
    </location>
</feature>
<dbReference type="PROSITE" id="PS50822">
    <property type="entry name" value="PIWI"/>
    <property type="match status" value="1"/>
</dbReference>
<feature type="compositionally biased region" description="Polar residues" evidence="2">
    <location>
        <begin position="40"/>
        <end position="84"/>
    </location>
</feature>
<dbReference type="EMBL" id="JN604940">
    <property type="protein sequence ID" value="AEX87971.1"/>
    <property type="molecule type" value="mRNA"/>
</dbReference>
<dbReference type="SUPFAM" id="SSF53098">
    <property type="entry name" value="Ribonuclease H-like"/>
    <property type="match status" value="1"/>
</dbReference>